<dbReference type="InterPro" id="IPR029039">
    <property type="entry name" value="Flavoprotein-like_sf"/>
</dbReference>
<reference evidence="4" key="2">
    <citation type="submission" date="2021-04" db="EMBL/GenBank/DDBJ databases">
        <authorList>
            <person name="Gilroy R."/>
        </authorList>
    </citation>
    <scope>NUCLEOTIDE SEQUENCE</scope>
    <source>
        <strain evidence="4">ChiBcec2-3848</strain>
    </source>
</reference>
<gene>
    <name evidence="4" type="ORF">H9753_15870</name>
</gene>
<evidence type="ECO:0000259" key="3">
    <source>
        <dbReference type="PROSITE" id="PS50902"/>
    </source>
</evidence>
<feature type="signal peptide" evidence="2">
    <location>
        <begin position="1"/>
        <end position="18"/>
    </location>
</feature>
<evidence type="ECO:0000313" key="5">
    <source>
        <dbReference type="Proteomes" id="UP000823886"/>
    </source>
</evidence>
<dbReference type="Pfam" id="PF12682">
    <property type="entry name" value="Flavodoxin_4"/>
    <property type="match status" value="1"/>
</dbReference>
<keyword evidence="2" id="KW-0732">Signal</keyword>
<dbReference type="EMBL" id="DWVZ01000233">
    <property type="protein sequence ID" value="HJC65070.1"/>
    <property type="molecule type" value="Genomic_DNA"/>
</dbReference>
<feature type="compositionally biased region" description="Polar residues" evidence="1">
    <location>
        <begin position="33"/>
        <end position="43"/>
    </location>
</feature>
<evidence type="ECO:0000313" key="4">
    <source>
        <dbReference type="EMBL" id="HJC65070.1"/>
    </source>
</evidence>
<reference evidence="4" key="1">
    <citation type="journal article" date="2021" name="PeerJ">
        <title>Extensive microbial diversity within the chicken gut microbiome revealed by metagenomics and culture.</title>
        <authorList>
            <person name="Gilroy R."/>
            <person name="Ravi A."/>
            <person name="Getino M."/>
            <person name="Pursley I."/>
            <person name="Horton D.L."/>
            <person name="Alikhan N.F."/>
            <person name="Baker D."/>
            <person name="Gharbi K."/>
            <person name="Hall N."/>
            <person name="Watson M."/>
            <person name="Adriaenssens E.M."/>
            <person name="Foster-Nyarko E."/>
            <person name="Jarju S."/>
            <person name="Secka A."/>
            <person name="Antonio M."/>
            <person name="Oren A."/>
            <person name="Chaudhuri R.R."/>
            <person name="La Ragione R."/>
            <person name="Hildebrand F."/>
            <person name="Pallen M.J."/>
        </authorList>
    </citation>
    <scope>NUCLEOTIDE SEQUENCE</scope>
    <source>
        <strain evidence="4">ChiBcec2-3848</strain>
    </source>
</reference>
<dbReference type="SUPFAM" id="SSF52218">
    <property type="entry name" value="Flavoproteins"/>
    <property type="match status" value="1"/>
</dbReference>
<feature type="compositionally biased region" description="Acidic residues" evidence="1">
    <location>
        <begin position="51"/>
        <end position="63"/>
    </location>
</feature>
<sequence>MKKILSLMMILTMGFTFSACGDNHSLQEEASEDSSTAEVSQEDGSAAAVSQEEDSTAAEESTDASENTSQTGENVPTTDGSSALVAYFSWSGNTESVAKEIQAQTGADIFRIVPAEPYTDDYDTLLDIAQEEQAADARPEIVDTVEGFQKYDVVYLGYPNWWGNMPMILYTFLDEYDFSGKTIAPFVTSGGSGFSGTIGTIESMEPNASVTEGLSLGSSEAAEPADAVSSWLAANGVSNN</sequence>
<dbReference type="Gene3D" id="3.40.50.360">
    <property type="match status" value="1"/>
</dbReference>
<dbReference type="PROSITE" id="PS50902">
    <property type="entry name" value="FLAVODOXIN_LIKE"/>
    <property type="match status" value="1"/>
</dbReference>
<feature type="region of interest" description="Disordered" evidence="1">
    <location>
        <begin position="26"/>
        <end position="80"/>
    </location>
</feature>
<dbReference type="AlphaFoldDB" id="A0A9D2PTP9"/>
<evidence type="ECO:0000256" key="1">
    <source>
        <dbReference type="SAM" id="MobiDB-lite"/>
    </source>
</evidence>
<dbReference type="PANTHER" id="PTHR39201">
    <property type="entry name" value="EXPORTED PROTEIN-RELATED"/>
    <property type="match status" value="1"/>
</dbReference>
<protein>
    <submittedName>
        <fullName evidence="4">NAD(P)H-dependent oxidoreductase</fullName>
    </submittedName>
</protein>
<comment type="caution">
    <text evidence="4">The sequence shown here is derived from an EMBL/GenBank/DDBJ whole genome shotgun (WGS) entry which is preliminary data.</text>
</comment>
<feature type="compositionally biased region" description="Polar residues" evidence="1">
    <location>
        <begin position="64"/>
        <end position="80"/>
    </location>
</feature>
<organism evidence="4 5">
    <name type="scientific">Candidatus Blautia merdavium</name>
    <dbReference type="NCBI Taxonomy" id="2838494"/>
    <lineage>
        <taxon>Bacteria</taxon>
        <taxon>Bacillati</taxon>
        <taxon>Bacillota</taxon>
        <taxon>Clostridia</taxon>
        <taxon>Lachnospirales</taxon>
        <taxon>Lachnospiraceae</taxon>
        <taxon>Blautia</taxon>
    </lineage>
</organism>
<dbReference type="InterPro" id="IPR008254">
    <property type="entry name" value="Flavodoxin/NO_synth"/>
</dbReference>
<feature type="domain" description="Flavodoxin-like" evidence="3">
    <location>
        <begin position="83"/>
        <end position="240"/>
    </location>
</feature>
<name>A0A9D2PTP9_9FIRM</name>
<feature type="chain" id="PRO_5039700608" evidence="2">
    <location>
        <begin position="19"/>
        <end position="240"/>
    </location>
</feature>
<accession>A0A9D2PTP9</accession>
<dbReference type="PANTHER" id="PTHR39201:SF1">
    <property type="entry name" value="FLAVODOXIN-LIKE DOMAIN-CONTAINING PROTEIN"/>
    <property type="match status" value="1"/>
</dbReference>
<proteinExistence type="predicted"/>
<dbReference type="GO" id="GO:0010181">
    <property type="term" value="F:FMN binding"/>
    <property type="evidence" value="ECO:0007669"/>
    <property type="project" value="InterPro"/>
</dbReference>
<evidence type="ECO:0000256" key="2">
    <source>
        <dbReference type="SAM" id="SignalP"/>
    </source>
</evidence>
<dbReference type="GO" id="GO:0016651">
    <property type="term" value="F:oxidoreductase activity, acting on NAD(P)H"/>
    <property type="evidence" value="ECO:0007669"/>
    <property type="project" value="UniProtKB-ARBA"/>
</dbReference>
<dbReference type="PROSITE" id="PS51257">
    <property type="entry name" value="PROKAR_LIPOPROTEIN"/>
    <property type="match status" value="1"/>
</dbReference>
<dbReference type="Proteomes" id="UP000823886">
    <property type="component" value="Unassembled WGS sequence"/>
</dbReference>